<dbReference type="STRING" id="584708.Apau_2074"/>
<dbReference type="RefSeq" id="WP_006301725.1">
    <property type="nucleotide sequence ID" value="NZ_CM001022.1"/>
</dbReference>
<dbReference type="PANTHER" id="PTHR48207">
    <property type="entry name" value="SUCCINATE--HYDROXYMETHYLGLUTARATE COA-TRANSFERASE"/>
    <property type="match status" value="1"/>
</dbReference>
<keyword evidence="1 2" id="KW-0808">Transferase</keyword>
<dbReference type="eggNOG" id="COG1804">
    <property type="taxonomic scope" value="Bacteria"/>
</dbReference>
<evidence type="ECO:0000256" key="1">
    <source>
        <dbReference type="ARBA" id="ARBA00022679"/>
    </source>
</evidence>
<dbReference type="GO" id="GO:0033608">
    <property type="term" value="F:formyl-CoA transferase activity"/>
    <property type="evidence" value="ECO:0007669"/>
    <property type="project" value="UniProtKB-EC"/>
</dbReference>
<dbReference type="AlphaFoldDB" id="E3CXZ8"/>
<accession>E3CXZ8</accession>
<dbReference type="Gene3D" id="3.30.1540.10">
    <property type="entry name" value="formyl-coa transferase, domain 3"/>
    <property type="match status" value="1"/>
</dbReference>
<dbReference type="InterPro" id="IPR044855">
    <property type="entry name" value="CoA-Trfase_III_dom3_sf"/>
</dbReference>
<evidence type="ECO:0000313" key="3">
    <source>
        <dbReference type="Proteomes" id="UP000005096"/>
    </source>
</evidence>
<dbReference type="OrthoDB" id="9797653at2"/>
<dbReference type="InterPro" id="IPR023606">
    <property type="entry name" value="CoA-Trfase_III_dom_1_sf"/>
</dbReference>
<dbReference type="Gene3D" id="3.40.50.10540">
    <property type="entry name" value="Crotonobetainyl-coa:carnitine coa-transferase, domain 1"/>
    <property type="match status" value="1"/>
</dbReference>
<dbReference type="InterPro" id="IPR003673">
    <property type="entry name" value="CoA-Trfase_fam_III"/>
</dbReference>
<reference evidence="2 3" key="1">
    <citation type="journal article" date="2010" name="Stand. Genomic Sci.">
        <title>Non-contiguous finished genome sequence of Aminomonas paucivorans type strain (GLU-3).</title>
        <authorList>
            <person name="Pitluck S."/>
            <person name="Yasawong M."/>
            <person name="Held B."/>
            <person name="Lapidus A."/>
            <person name="Nolan M."/>
            <person name="Copeland A."/>
            <person name="Lucas S."/>
            <person name="Del Rio T.G."/>
            <person name="Tice H."/>
            <person name="Cheng J.F."/>
            <person name="Chertkov O."/>
            <person name="Goodwin L."/>
            <person name="Tapia R."/>
            <person name="Han C."/>
            <person name="Liolios K."/>
            <person name="Ivanova N."/>
            <person name="Mavromatis K."/>
            <person name="Ovchinnikova G."/>
            <person name="Pati A."/>
            <person name="Chen A."/>
            <person name="Palaniappan K."/>
            <person name="Land M."/>
            <person name="Hauser L."/>
            <person name="Chang Y.J."/>
            <person name="Jeffries C.D."/>
            <person name="Pukall R."/>
            <person name="Spring S."/>
            <person name="Rohde M."/>
            <person name="Sikorski J."/>
            <person name="Goker M."/>
            <person name="Woyke T."/>
            <person name="Bristow J."/>
            <person name="Eisen J.A."/>
            <person name="Markowitz V."/>
            <person name="Hugenholtz P."/>
            <person name="Kyrpides N.C."/>
            <person name="Klenk H.P."/>
        </authorList>
    </citation>
    <scope>NUCLEOTIDE SEQUENCE [LARGE SCALE GENOMIC DNA]</scope>
    <source>
        <strain evidence="2 3">DSM 12260</strain>
    </source>
</reference>
<dbReference type="EMBL" id="CM001022">
    <property type="protein sequence ID" value="EFQ24485.1"/>
    <property type="molecule type" value="Genomic_DNA"/>
</dbReference>
<dbReference type="Pfam" id="PF02515">
    <property type="entry name" value="CoA_transf_3"/>
    <property type="match status" value="1"/>
</dbReference>
<dbReference type="EC" id="2.8.3.16" evidence="2"/>
<dbReference type="HOGENOM" id="CLU_033975_0_0_0"/>
<sequence>MTERKKPLEGLVVLDLTRVLAGPFAGMMLADMGARVIKVENPQGGDDARAYTPFQNGESAYFMSLNRGKESVTLNLKHPEGKRILKELAARADILVENYKPGTMKKLGLDYDVLSRVNPRLIYAASSGFGQTGPYSDRPAYDLIVQGMGGLQSITGTDPKHPLKVGSSMADILAGIFAVTGILAALHHRDLTGRGQMVDVAMLDCLVATLENAVARYETSGVAPGPIGNDHPSICPFATFESADGFINIAAGNDVLWARLCEVLGIPETAADPRFLTNRDRIENWLALKAILNAQTQGKTTAQWMEALMAVQVPCGPINTIDKVVSDPQVLAREMIVPVAHPVAGELKMPGVPIKFSETPASIAGPAPLLGEHVGAIYGGLLGMSEEEIRKLREEGAI</sequence>
<protein>
    <submittedName>
        <fullName evidence="2">Formyl-CoA transferase</fullName>
        <ecNumber evidence="2">2.8.3.16</ecNumber>
    </submittedName>
</protein>
<dbReference type="InterPro" id="IPR050483">
    <property type="entry name" value="CoA-transferase_III_domain"/>
</dbReference>
<organism evidence="2 3">
    <name type="scientific">Aminomonas paucivorans DSM 12260</name>
    <dbReference type="NCBI Taxonomy" id="584708"/>
    <lineage>
        <taxon>Bacteria</taxon>
        <taxon>Thermotogati</taxon>
        <taxon>Synergistota</taxon>
        <taxon>Synergistia</taxon>
        <taxon>Synergistales</taxon>
        <taxon>Synergistaceae</taxon>
        <taxon>Aminomonas</taxon>
    </lineage>
</organism>
<gene>
    <name evidence="2" type="ORF">Apau_2074</name>
</gene>
<dbReference type="SUPFAM" id="SSF89796">
    <property type="entry name" value="CoA-transferase family III (CaiB/BaiF)"/>
    <property type="match status" value="1"/>
</dbReference>
<dbReference type="Proteomes" id="UP000005096">
    <property type="component" value="Chromosome"/>
</dbReference>
<keyword evidence="3" id="KW-1185">Reference proteome</keyword>
<evidence type="ECO:0000313" key="2">
    <source>
        <dbReference type="EMBL" id="EFQ24485.1"/>
    </source>
</evidence>
<name>E3CXZ8_9BACT</name>
<dbReference type="PaxDb" id="584708-Apau_2074"/>
<dbReference type="PANTHER" id="PTHR48207:SF3">
    <property type="entry name" value="SUCCINATE--HYDROXYMETHYLGLUTARATE COA-TRANSFERASE"/>
    <property type="match status" value="1"/>
</dbReference>
<proteinExistence type="predicted"/>